<proteinExistence type="predicted"/>
<protein>
    <submittedName>
        <fullName evidence="1">Uncharacterized protein</fullName>
    </submittedName>
</protein>
<evidence type="ECO:0000313" key="2">
    <source>
        <dbReference type="Proteomes" id="UP000554766"/>
    </source>
</evidence>
<comment type="caution">
    <text evidence="1">The sequence shown here is derived from an EMBL/GenBank/DDBJ whole genome shotgun (WGS) entry which is preliminary data.</text>
</comment>
<accession>A0A7L4P709</accession>
<sequence length="72" mass="7769">METHLGLPAVVGENGLVRAALKKRGWKPAGNALRPIAKPLLPLYTCRYALAAFTTALTIDDATTNTCQPRHL</sequence>
<reference evidence="1 2" key="1">
    <citation type="journal article" date="2020" name="Nat. Commun.">
        <title>The structures of two archaeal type IV pili illuminate evolutionary relationships.</title>
        <authorList>
            <person name="Wang F."/>
            <person name="Baquero D.P."/>
            <person name="Su Z."/>
            <person name="Beltran L.C."/>
            <person name="Prangishvili D."/>
            <person name="Krupovic M."/>
            <person name="Egelman E.H."/>
        </authorList>
    </citation>
    <scope>NUCLEOTIDE SEQUENCE [LARGE SCALE GENOMIC DNA]</scope>
    <source>
        <strain evidence="1 2">2GA</strain>
    </source>
</reference>
<organism evidence="1 2">
    <name type="scientific">Pyrobaculum arsenaticum</name>
    <dbReference type="NCBI Taxonomy" id="121277"/>
    <lineage>
        <taxon>Archaea</taxon>
        <taxon>Thermoproteota</taxon>
        <taxon>Thermoprotei</taxon>
        <taxon>Thermoproteales</taxon>
        <taxon>Thermoproteaceae</taxon>
        <taxon>Pyrobaculum</taxon>
    </lineage>
</organism>
<keyword evidence="2" id="KW-1185">Reference proteome</keyword>
<gene>
    <name evidence="1" type="ORF">HC235_01290</name>
</gene>
<dbReference type="AlphaFoldDB" id="A0A7L4P709"/>
<name>A0A7L4P709_9CREN</name>
<dbReference type="EMBL" id="JAAVJF010000001">
    <property type="protein sequence ID" value="NYR14622.1"/>
    <property type="molecule type" value="Genomic_DNA"/>
</dbReference>
<evidence type="ECO:0000313" key="1">
    <source>
        <dbReference type="EMBL" id="NYR14622.1"/>
    </source>
</evidence>
<dbReference type="Proteomes" id="UP000554766">
    <property type="component" value="Unassembled WGS sequence"/>
</dbReference>